<dbReference type="Pfam" id="PF00078">
    <property type="entry name" value="RVT_1"/>
    <property type="match status" value="1"/>
</dbReference>
<sequence length="450" mass="49839">MREAIVVVIPKADKDPQQPESYRPISLLTADIKILAKALANRLSQVIDKLIHPDQSGFMPNKSTAINLRRLFLNMQIPADNAGKSCVVSLDAHKAFDCVEWSYLWSCPRKRGKKASKSTLARWIRDAISLLYSSDLRNTMATRDGYKDSGSQLPCITGTGMGAGKHGNSSSYTVWQTPQMSVKPLIRASASHVTQIVSSLPEGIPEHADDFCKASGSSSAHPIRSQIIPMAHVVPSTIVTSSKSRISVLPAESSEDGSPYAPPAEPSAIEDHRKFEMPNIEPTMNQSALLNTLCVDGRFELPTADMGRSVEQYKTLPESREIGGGELTHRVICPPSNLRCHSWQPDSCSSQPAAAEYNSWRLQQQCTDNMRMQKLQFVSDYSAPMYAAGLHPIPIEWERVVKASDNIIMEKEIILERDEEVIPSALCRRQTWGFYLKPGSWSLVEFPSLS</sequence>
<evidence type="ECO:0000313" key="2">
    <source>
        <dbReference type="EMBL" id="CAJ0961678.1"/>
    </source>
</evidence>
<proteinExistence type="predicted"/>
<protein>
    <recommendedName>
        <fullName evidence="1">Reverse transcriptase domain-containing protein</fullName>
    </recommendedName>
</protein>
<evidence type="ECO:0000313" key="3">
    <source>
        <dbReference type="Proteomes" id="UP001176940"/>
    </source>
</evidence>
<feature type="domain" description="Reverse transcriptase" evidence="1">
    <location>
        <begin position="9"/>
        <end position="126"/>
    </location>
</feature>
<dbReference type="PANTHER" id="PTHR19446">
    <property type="entry name" value="REVERSE TRANSCRIPTASES"/>
    <property type="match status" value="1"/>
</dbReference>
<comment type="caution">
    <text evidence="2">The sequence shown here is derived from an EMBL/GenBank/DDBJ whole genome shotgun (WGS) entry which is preliminary data.</text>
</comment>
<keyword evidence="3" id="KW-1185">Reference proteome</keyword>
<organism evidence="2 3">
    <name type="scientific">Ranitomeya imitator</name>
    <name type="common">mimic poison frog</name>
    <dbReference type="NCBI Taxonomy" id="111125"/>
    <lineage>
        <taxon>Eukaryota</taxon>
        <taxon>Metazoa</taxon>
        <taxon>Chordata</taxon>
        <taxon>Craniata</taxon>
        <taxon>Vertebrata</taxon>
        <taxon>Euteleostomi</taxon>
        <taxon>Amphibia</taxon>
        <taxon>Batrachia</taxon>
        <taxon>Anura</taxon>
        <taxon>Neobatrachia</taxon>
        <taxon>Hyloidea</taxon>
        <taxon>Dendrobatidae</taxon>
        <taxon>Dendrobatinae</taxon>
        <taxon>Ranitomeya</taxon>
    </lineage>
</organism>
<accession>A0ABN9MC46</accession>
<dbReference type="EMBL" id="CAUEEQ010053210">
    <property type="protein sequence ID" value="CAJ0961678.1"/>
    <property type="molecule type" value="Genomic_DNA"/>
</dbReference>
<dbReference type="Proteomes" id="UP001176940">
    <property type="component" value="Unassembled WGS sequence"/>
</dbReference>
<dbReference type="InterPro" id="IPR000477">
    <property type="entry name" value="RT_dom"/>
</dbReference>
<dbReference type="CDD" id="cd01650">
    <property type="entry name" value="RT_nLTR_like"/>
    <property type="match status" value="1"/>
</dbReference>
<evidence type="ECO:0000259" key="1">
    <source>
        <dbReference type="Pfam" id="PF00078"/>
    </source>
</evidence>
<name>A0ABN9MC46_9NEOB</name>
<gene>
    <name evidence="2" type="ORF">RIMI_LOCUS17874637</name>
</gene>
<reference evidence="2" key="1">
    <citation type="submission" date="2023-07" db="EMBL/GenBank/DDBJ databases">
        <authorList>
            <person name="Stuckert A."/>
        </authorList>
    </citation>
    <scope>NUCLEOTIDE SEQUENCE</scope>
</reference>